<accession>A0A4R2P7Q9</accession>
<dbReference type="PANTHER" id="PTHR30126:SF40">
    <property type="entry name" value="HTH-TYPE TRANSCRIPTIONAL REGULATOR GLTR"/>
    <property type="match status" value="1"/>
</dbReference>
<evidence type="ECO:0000259" key="5">
    <source>
        <dbReference type="PROSITE" id="PS50931"/>
    </source>
</evidence>
<dbReference type="Pfam" id="PF03466">
    <property type="entry name" value="LysR_substrate"/>
    <property type="match status" value="1"/>
</dbReference>
<evidence type="ECO:0000313" key="6">
    <source>
        <dbReference type="EMBL" id="TCP30847.1"/>
    </source>
</evidence>
<evidence type="ECO:0000256" key="3">
    <source>
        <dbReference type="ARBA" id="ARBA00023125"/>
    </source>
</evidence>
<evidence type="ECO:0000256" key="2">
    <source>
        <dbReference type="ARBA" id="ARBA00023015"/>
    </source>
</evidence>
<dbReference type="Proteomes" id="UP000295416">
    <property type="component" value="Unassembled WGS sequence"/>
</dbReference>
<dbReference type="GO" id="GO:0003700">
    <property type="term" value="F:DNA-binding transcription factor activity"/>
    <property type="evidence" value="ECO:0007669"/>
    <property type="project" value="InterPro"/>
</dbReference>
<evidence type="ECO:0000256" key="1">
    <source>
        <dbReference type="ARBA" id="ARBA00009437"/>
    </source>
</evidence>
<sequence>MMELRNLKTFQTVAECLSLTKAAKQLGYTQPTITVQIKALEKEIGYPLLTHVGKQTILTPTGKLLKKHTDNIFKVMQEMERDLKNLDHFYGTLVIASPEFYCANYLPFILRSFVERHPQVKIKLESCNSIEALNLVSSDKADVGIIAGASELSEIESTVIDSEDIVLVASPELLKNHDTAYVLENYPFLVDKNVEGMIGSSLSEINYAPRSVIECSSEEAIKRSVLNQMGTCIMGTKPIEDELKSGDLIVLHRFSEKLETSMICFKNRKQETAINALFQLIKDMWGK</sequence>
<keyword evidence="4" id="KW-0804">Transcription</keyword>
<dbReference type="SUPFAM" id="SSF46785">
    <property type="entry name" value="Winged helix' DNA-binding domain"/>
    <property type="match status" value="1"/>
</dbReference>
<dbReference type="AlphaFoldDB" id="A0A4R2P7Q9"/>
<keyword evidence="3 6" id="KW-0238">DNA-binding</keyword>
<dbReference type="CDD" id="cd05466">
    <property type="entry name" value="PBP2_LTTR_substrate"/>
    <property type="match status" value="1"/>
</dbReference>
<dbReference type="PRINTS" id="PR00039">
    <property type="entry name" value="HTHLYSR"/>
</dbReference>
<organism evidence="6 7">
    <name type="scientific">Scopulibacillus darangshiensis</name>
    <dbReference type="NCBI Taxonomy" id="442528"/>
    <lineage>
        <taxon>Bacteria</taxon>
        <taxon>Bacillati</taxon>
        <taxon>Bacillota</taxon>
        <taxon>Bacilli</taxon>
        <taxon>Bacillales</taxon>
        <taxon>Sporolactobacillaceae</taxon>
        <taxon>Scopulibacillus</taxon>
    </lineage>
</organism>
<reference evidence="6 7" key="1">
    <citation type="submission" date="2019-03" db="EMBL/GenBank/DDBJ databases">
        <title>Genomic Encyclopedia of Type Strains, Phase IV (KMG-IV): sequencing the most valuable type-strain genomes for metagenomic binning, comparative biology and taxonomic classification.</title>
        <authorList>
            <person name="Goeker M."/>
        </authorList>
    </citation>
    <scope>NUCLEOTIDE SEQUENCE [LARGE SCALE GENOMIC DNA]</scope>
    <source>
        <strain evidence="6 7">DSM 19377</strain>
    </source>
</reference>
<dbReference type="Pfam" id="PF00126">
    <property type="entry name" value="HTH_1"/>
    <property type="match status" value="1"/>
</dbReference>
<dbReference type="PROSITE" id="PS50931">
    <property type="entry name" value="HTH_LYSR"/>
    <property type="match status" value="1"/>
</dbReference>
<feature type="domain" description="HTH lysR-type" evidence="5">
    <location>
        <begin position="2"/>
        <end position="59"/>
    </location>
</feature>
<comment type="similarity">
    <text evidence="1">Belongs to the LysR transcriptional regulatory family.</text>
</comment>
<dbReference type="FunFam" id="1.10.10.10:FF:000001">
    <property type="entry name" value="LysR family transcriptional regulator"/>
    <property type="match status" value="1"/>
</dbReference>
<protein>
    <submittedName>
        <fullName evidence="6">DNA-binding transcriptional LysR family regulator</fullName>
    </submittedName>
</protein>
<dbReference type="GO" id="GO:0000976">
    <property type="term" value="F:transcription cis-regulatory region binding"/>
    <property type="evidence" value="ECO:0007669"/>
    <property type="project" value="TreeGrafter"/>
</dbReference>
<proteinExistence type="inferred from homology"/>
<dbReference type="RefSeq" id="WP_243646946.1">
    <property type="nucleotide sequence ID" value="NZ_SLXK01000004.1"/>
</dbReference>
<dbReference type="Gene3D" id="3.40.190.10">
    <property type="entry name" value="Periplasmic binding protein-like II"/>
    <property type="match status" value="2"/>
</dbReference>
<dbReference type="InterPro" id="IPR005119">
    <property type="entry name" value="LysR_subst-bd"/>
</dbReference>
<dbReference type="PANTHER" id="PTHR30126">
    <property type="entry name" value="HTH-TYPE TRANSCRIPTIONAL REGULATOR"/>
    <property type="match status" value="1"/>
</dbReference>
<evidence type="ECO:0000256" key="4">
    <source>
        <dbReference type="ARBA" id="ARBA00023163"/>
    </source>
</evidence>
<evidence type="ECO:0000313" key="7">
    <source>
        <dbReference type="Proteomes" id="UP000295416"/>
    </source>
</evidence>
<dbReference type="InterPro" id="IPR000847">
    <property type="entry name" value="LysR_HTH_N"/>
</dbReference>
<keyword evidence="2" id="KW-0805">Transcription regulation</keyword>
<keyword evidence="7" id="KW-1185">Reference proteome</keyword>
<dbReference type="InterPro" id="IPR036390">
    <property type="entry name" value="WH_DNA-bd_sf"/>
</dbReference>
<comment type="caution">
    <text evidence="6">The sequence shown here is derived from an EMBL/GenBank/DDBJ whole genome shotgun (WGS) entry which is preliminary data.</text>
</comment>
<dbReference type="SUPFAM" id="SSF53850">
    <property type="entry name" value="Periplasmic binding protein-like II"/>
    <property type="match status" value="1"/>
</dbReference>
<dbReference type="EMBL" id="SLXK01000004">
    <property type="protein sequence ID" value="TCP30847.1"/>
    <property type="molecule type" value="Genomic_DNA"/>
</dbReference>
<dbReference type="InterPro" id="IPR036388">
    <property type="entry name" value="WH-like_DNA-bd_sf"/>
</dbReference>
<name>A0A4R2P7Q9_9BACL</name>
<dbReference type="Gene3D" id="1.10.10.10">
    <property type="entry name" value="Winged helix-like DNA-binding domain superfamily/Winged helix DNA-binding domain"/>
    <property type="match status" value="1"/>
</dbReference>
<gene>
    <name evidence="6" type="ORF">EV207_10426</name>
</gene>